<dbReference type="PANTHER" id="PTHR28637">
    <property type="entry name" value="DNA REPLICATION FACTOR CDT1"/>
    <property type="match status" value="1"/>
</dbReference>
<sequence>MLRYFAVALCLQPQYAVSLFLLAVLFKEALLTKLDLLCNNCATYIADDLVSTIDYTKAIEALCKVAEKYTPEKAGKLSGSESNERNNNSSSNIEKRKGKAVKGISQSLLAKVREKEAQQKLKSMIRSDIDEKKIEKLKQLPDVAKSLRTLFVSEKKGSLSMVYLSSKLAKCCPFVATSALMEDHLRLLADVTAPWLSFTTVRKQEYARLDKDVQISVVLAKLQNQIKLEEKS</sequence>
<dbReference type="CDD" id="cd08767">
    <property type="entry name" value="Cdt1_c"/>
    <property type="match status" value="1"/>
</dbReference>
<evidence type="ECO:0000256" key="1">
    <source>
        <dbReference type="ARBA" id="ARBA00008356"/>
    </source>
</evidence>
<gene>
    <name evidence="5" type="ORF">CVLEPA_LOCUS29451</name>
</gene>
<keyword evidence="2" id="KW-0131">Cell cycle</keyword>
<dbReference type="InterPro" id="IPR045173">
    <property type="entry name" value="Cdt1"/>
</dbReference>
<dbReference type="EMBL" id="CAWYQH010000152">
    <property type="protein sequence ID" value="CAK8696284.1"/>
    <property type="molecule type" value="Genomic_DNA"/>
</dbReference>
<evidence type="ECO:0000313" key="5">
    <source>
        <dbReference type="EMBL" id="CAK8696284.1"/>
    </source>
</evidence>
<comment type="similarity">
    <text evidence="1">Belongs to the Cdt1 family.</text>
</comment>
<keyword evidence="6" id="KW-1185">Reference proteome</keyword>
<evidence type="ECO:0000313" key="6">
    <source>
        <dbReference type="Proteomes" id="UP001642483"/>
    </source>
</evidence>
<dbReference type="InterPro" id="IPR038090">
    <property type="entry name" value="Cdt1_C_WH_dom_sf"/>
</dbReference>
<accession>A0ABP0H060</accession>
<evidence type="ECO:0000259" key="4">
    <source>
        <dbReference type="Pfam" id="PF16679"/>
    </source>
</evidence>
<protein>
    <recommendedName>
        <fullName evidence="4">DNA replication factor Cdt1 C-terminal domain-containing protein</fullName>
    </recommendedName>
</protein>
<evidence type="ECO:0000256" key="2">
    <source>
        <dbReference type="ARBA" id="ARBA00023306"/>
    </source>
</evidence>
<name>A0ABP0H060_CLALP</name>
<dbReference type="InterPro" id="IPR032054">
    <property type="entry name" value="Cdt1_C"/>
</dbReference>
<dbReference type="PANTHER" id="PTHR28637:SF1">
    <property type="entry name" value="DNA REPLICATION FACTOR CDT1"/>
    <property type="match status" value="1"/>
</dbReference>
<organism evidence="5 6">
    <name type="scientific">Clavelina lepadiformis</name>
    <name type="common">Light-bulb sea squirt</name>
    <name type="synonym">Ascidia lepadiformis</name>
    <dbReference type="NCBI Taxonomy" id="159417"/>
    <lineage>
        <taxon>Eukaryota</taxon>
        <taxon>Metazoa</taxon>
        <taxon>Chordata</taxon>
        <taxon>Tunicata</taxon>
        <taxon>Ascidiacea</taxon>
        <taxon>Aplousobranchia</taxon>
        <taxon>Clavelinidae</taxon>
        <taxon>Clavelina</taxon>
    </lineage>
</organism>
<dbReference type="Proteomes" id="UP001642483">
    <property type="component" value="Unassembled WGS sequence"/>
</dbReference>
<comment type="caution">
    <text evidence="5">The sequence shown here is derived from an EMBL/GenBank/DDBJ whole genome shotgun (WGS) entry which is preliminary data.</text>
</comment>
<dbReference type="Pfam" id="PF16679">
    <property type="entry name" value="CDT1_C"/>
    <property type="match status" value="1"/>
</dbReference>
<proteinExistence type="inferred from homology"/>
<evidence type="ECO:0000256" key="3">
    <source>
        <dbReference type="SAM" id="MobiDB-lite"/>
    </source>
</evidence>
<reference evidence="5 6" key="1">
    <citation type="submission" date="2024-02" db="EMBL/GenBank/DDBJ databases">
        <authorList>
            <person name="Daric V."/>
            <person name="Darras S."/>
        </authorList>
    </citation>
    <scope>NUCLEOTIDE SEQUENCE [LARGE SCALE GENOMIC DNA]</scope>
</reference>
<feature type="domain" description="DNA replication factor Cdt1 C-terminal" evidence="4">
    <location>
        <begin position="107"/>
        <end position="201"/>
    </location>
</feature>
<dbReference type="Gene3D" id="1.10.10.1420">
    <property type="entry name" value="DNA replication factor Cdt1, C-terminal WH domain"/>
    <property type="match status" value="1"/>
</dbReference>
<feature type="region of interest" description="Disordered" evidence="3">
    <location>
        <begin position="74"/>
        <end position="99"/>
    </location>
</feature>